<keyword evidence="1" id="KW-0472">Membrane</keyword>
<accession>A0ABX8RC12</accession>
<dbReference type="Pfam" id="PF07963">
    <property type="entry name" value="N_methyl"/>
    <property type="match status" value="1"/>
</dbReference>
<keyword evidence="1" id="KW-1133">Transmembrane helix</keyword>
<reference evidence="2" key="1">
    <citation type="submission" date="2021-07" db="EMBL/GenBank/DDBJ databases">
        <title>Complete genome sequence of Crassaminicella sp. 143-21, isolated from a deep-sea hydrothermal vent.</title>
        <authorList>
            <person name="Li X."/>
        </authorList>
    </citation>
    <scope>NUCLEOTIDE SEQUENCE</scope>
    <source>
        <strain evidence="2">143-21</strain>
    </source>
</reference>
<feature type="transmembrane region" description="Helical" evidence="1">
    <location>
        <begin position="14"/>
        <end position="35"/>
    </location>
</feature>
<keyword evidence="1" id="KW-0812">Transmembrane</keyword>
<dbReference type="NCBIfam" id="TIGR02532">
    <property type="entry name" value="IV_pilin_GFxxxE"/>
    <property type="match status" value="1"/>
</dbReference>
<organism evidence="2 3">
    <name type="scientific">Crassaminicella indica</name>
    <dbReference type="NCBI Taxonomy" id="2855394"/>
    <lineage>
        <taxon>Bacteria</taxon>
        <taxon>Bacillati</taxon>
        <taxon>Bacillota</taxon>
        <taxon>Clostridia</taxon>
        <taxon>Eubacteriales</taxon>
        <taxon>Clostridiaceae</taxon>
        <taxon>Crassaminicella</taxon>
    </lineage>
</organism>
<sequence length="152" mass="16613">MFQKINKRLKNRKGFTLVELIVVIAVLGILASIAVPKFGGFTDKAKNAADEQLKAIIEKSVTLSFVSNDFTVAENGGTITIKNGTGDNKTLQYQVTGITTNNVTGNGDESTKFTELMNDLIDNKTLLQNHDNIYIQIDKNGNITNSEFNGNN</sequence>
<dbReference type="PROSITE" id="PS00409">
    <property type="entry name" value="PROKAR_NTER_METHYL"/>
    <property type="match status" value="1"/>
</dbReference>
<dbReference type="InterPro" id="IPR012902">
    <property type="entry name" value="N_methyl_site"/>
</dbReference>
<keyword evidence="3" id="KW-1185">Reference proteome</keyword>
<evidence type="ECO:0000313" key="2">
    <source>
        <dbReference type="EMBL" id="QXM05994.1"/>
    </source>
</evidence>
<evidence type="ECO:0000313" key="3">
    <source>
        <dbReference type="Proteomes" id="UP000886818"/>
    </source>
</evidence>
<dbReference type="RefSeq" id="WP_218282691.1">
    <property type="nucleotide sequence ID" value="NZ_CP078093.1"/>
</dbReference>
<gene>
    <name evidence="2" type="ORF">KVH43_11635</name>
</gene>
<dbReference type="Proteomes" id="UP000886818">
    <property type="component" value="Chromosome"/>
</dbReference>
<dbReference type="PANTHER" id="PTHR30093">
    <property type="entry name" value="GENERAL SECRETION PATHWAY PROTEIN G"/>
    <property type="match status" value="1"/>
</dbReference>
<name>A0ABX8RC12_9CLOT</name>
<dbReference type="EMBL" id="CP078093">
    <property type="protein sequence ID" value="QXM05994.1"/>
    <property type="molecule type" value="Genomic_DNA"/>
</dbReference>
<proteinExistence type="predicted"/>
<protein>
    <submittedName>
        <fullName evidence="2">Type II secretion system protein</fullName>
    </submittedName>
</protein>
<evidence type="ECO:0000256" key="1">
    <source>
        <dbReference type="SAM" id="Phobius"/>
    </source>
</evidence>